<evidence type="ECO:0000313" key="1">
    <source>
        <dbReference type="EMBL" id="QCI13099.1"/>
    </source>
</evidence>
<reference evidence="2" key="1">
    <citation type="submission" date="2019-04" db="EMBL/GenBank/DDBJ databases">
        <title>Genome sequence of Pseudomonas putida 1290, an auxin catabolizing strain.</title>
        <authorList>
            <person name="Laird T.S."/>
            <person name="Leveau J.H.J."/>
        </authorList>
    </citation>
    <scope>NUCLEOTIDE SEQUENCE [LARGE SCALE GENOMIC DNA]</scope>
    <source>
        <strain evidence="2">1290</strain>
    </source>
</reference>
<accession>A0A4D6XB87</accession>
<sequence length="96" mass="10960">MSNLPHIKKPCRDCPFRKDSLRGWLGKDRIIEILAADSFVCHKKTDMQCAGHMLINGQENAFVRTAERLRIPLDLSGGEQVFESKVACIEHHSREK</sequence>
<protein>
    <submittedName>
        <fullName evidence="1">Uncharacterized protein</fullName>
    </submittedName>
</protein>
<evidence type="ECO:0000313" key="2">
    <source>
        <dbReference type="Proteomes" id="UP000298551"/>
    </source>
</evidence>
<name>A0A4D6XB87_PSEPU</name>
<dbReference type="Proteomes" id="UP000298551">
    <property type="component" value="Chromosome"/>
</dbReference>
<organism evidence="1 2">
    <name type="scientific">Pseudomonas putida</name>
    <name type="common">Arthrobacter siderocapsulatus</name>
    <dbReference type="NCBI Taxonomy" id="303"/>
    <lineage>
        <taxon>Bacteria</taxon>
        <taxon>Pseudomonadati</taxon>
        <taxon>Pseudomonadota</taxon>
        <taxon>Gammaproteobacteria</taxon>
        <taxon>Pseudomonadales</taxon>
        <taxon>Pseudomonadaceae</taxon>
        <taxon>Pseudomonas</taxon>
    </lineage>
</organism>
<proteinExistence type="predicted"/>
<dbReference type="AlphaFoldDB" id="A0A4D6XB87"/>
<dbReference type="InterPro" id="IPR046250">
    <property type="entry name" value="DUF6283"/>
</dbReference>
<dbReference type="EMBL" id="CP039371">
    <property type="protein sequence ID" value="QCI13099.1"/>
    <property type="molecule type" value="Genomic_DNA"/>
</dbReference>
<gene>
    <name evidence="1" type="ORF">E6B08_17735</name>
</gene>
<dbReference type="Pfam" id="PF19800">
    <property type="entry name" value="DUF6283"/>
    <property type="match status" value="1"/>
</dbReference>
<dbReference type="OrthoDB" id="8912363at2"/>
<dbReference type="RefSeq" id="WP_136915248.1">
    <property type="nucleotide sequence ID" value="NZ_CP039371.1"/>
</dbReference>